<name>A0A9D2NL19_9FIRM</name>
<dbReference type="PANTHER" id="PTHR33392:SF6">
    <property type="entry name" value="POLYISOPRENYL-TEICHOIC ACID--PEPTIDOGLYCAN TEICHOIC ACID TRANSFERASE TAGU"/>
    <property type="match status" value="1"/>
</dbReference>
<comment type="similarity">
    <text evidence="1">Belongs to the LytR/CpsA/Psr (LCP) family.</text>
</comment>
<evidence type="ECO:0000313" key="5">
    <source>
        <dbReference type="Proteomes" id="UP000823890"/>
    </source>
</evidence>
<dbReference type="NCBIfam" id="TIGR00350">
    <property type="entry name" value="lytR_cpsA_psr"/>
    <property type="match status" value="1"/>
</dbReference>
<dbReference type="Pfam" id="PF03816">
    <property type="entry name" value="LytR_cpsA_psr"/>
    <property type="match status" value="1"/>
</dbReference>
<dbReference type="EMBL" id="DWWO01000044">
    <property type="protein sequence ID" value="HJC33712.1"/>
    <property type="molecule type" value="Genomic_DNA"/>
</dbReference>
<dbReference type="Gene3D" id="3.40.630.190">
    <property type="entry name" value="LCP protein"/>
    <property type="match status" value="1"/>
</dbReference>
<feature type="compositionally biased region" description="Gly residues" evidence="2">
    <location>
        <begin position="412"/>
        <end position="489"/>
    </location>
</feature>
<gene>
    <name evidence="4" type="ORF">H9758_03865</name>
</gene>
<dbReference type="InterPro" id="IPR050922">
    <property type="entry name" value="LytR/CpsA/Psr_CW_biosynth"/>
</dbReference>
<dbReference type="AlphaFoldDB" id="A0A9D2NL19"/>
<feature type="domain" description="Cell envelope-related transcriptional attenuator" evidence="3">
    <location>
        <begin position="106"/>
        <end position="262"/>
    </location>
</feature>
<organism evidence="4 5">
    <name type="scientific">Candidatus Mediterraneibacter faecipullorum</name>
    <dbReference type="NCBI Taxonomy" id="2838670"/>
    <lineage>
        <taxon>Bacteria</taxon>
        <taxon>Bacillati</taxon>
        <taxon>Bacillota</taxon>
        <taxon>Clostridia</taxon>
        <taxon>Lachnospirales</taxon>
        <taxon>Lachnospiraceae</taxon>
        <taxon>Mediterraneibacter</taxon>
    </lineage>
</organism>
<feature type="compositionally biased region" description="Acidic residues" evidence="2">
    <location>
        <begin position="373"/>
        <end position="398"/>
    </location>
</feature>
<accession>A0A9D2NL19</accession>
<proteinExistence type="inferred from homology"/>
<reference evidence="4" key="1">
    <citation type="journal article" date="2021" name="PeerJ">
        <title>Extensive microbial diversity within the chicken gut microbiome revealed by metagenomics and culture.</title>
        <authorList>
            <person name="Gilroy R."/>
            <person name="Ravi A."/>
            <person name="Getino M."/>
            <person name="Pursley I."/>
            <person name="Horton D.L."/>
            <person name="Alikhan N.F."/>
            <person name="Baker D."/>
            <person name="Gharbi K."/>
            <person name="Hall N."/>
            <person name="Watson M."/>
            <person name="Adriaenssens E.M."/>
            <person name="Foster-Nyarko E."/>
            <person name="Jarju S."/>
            <person name="Secka A."/>
            <person name="Antonio M."/>
            <person name="Oren A."/>
            <person name="Chaudhuri R.R."/>
            <person name="La Ragione R."/>
            <person name="Hildebrand F."/>
            <person name="Pallen M.J."/>
        </authorList>
    </citation>
    <scope>NUCLEOTIDE SEQUENCE</scope>
    <source>
        <strain evidence="4">ChiW19-954</strain>
    </source>
</reference>
<evidence type="ECO:0000313" key="4">
    <source>
        <dbReference type="EMBL" id="HJC33712.1"/>
    </source>
</evidence>
<evidence type="ECO:0000256" key="1">
    <source>
        <dbReference type="ARBA" id="ARBA00006068"/>
    </source>
</evidence>
<reference evidence="4" key="2">
    <citation type="submission" date="2021-04" db="EMBL/GenBank/DDBJ databases">
        <authorList>
            <person name="Gilroy R."/>
        </authorList>
    </citation>
    <scope>NUCLEOTIDE SEQUENCE</scope>
    <source>
        <strain evidence="4">ChiW19-954</strain>
    </source>
</reference>
<dbReference type="Proteomes" id="UP000823890">
    <property type="component" value="Unassembled WGS sequence"/>
</dbReference>
<evidence type="ECO:0000256" key="2">
    <source>
        <dbReference type="SAM" id="MobiDB-lite"/>
    </source>
</evidence>
<dbReference type="PANTHER" id="PTHR33392">
    <property type="entry name" value="POLYISOPRENYL-TEICHOIC ACID--PEPTIDOGLYCAN TEICHOIC ACID TRANSFERASE TAGU"/>
    <property type="match status" value="1"/>
</dbReference>
<sequence length="489" mass="51518">MAKNVRRRGRRRRGRKKGNWFTRLKTWQKVLLCFACVLICAVISACLYVMAKWDKIDTQEINAEDLIINQEVQAQKNEDIDLGEGYTNVALFGVDSRDGNLGKGNRTDCIIVASLNNETKEIKMVSVYRDTLLDLSEGTYQKCNAAYSYGGPVAAINMLNMNLDLDIEDYVTVDFGAISDAIDLLGGIEVDVTDEEVRYLNQYLQETADSAGKEAHFLDAGGHLLLDGAQATTYARIRSTAGGDFTRTERQRLVVEKMFEKARTADLGTINSIIDAVFPQVSTSFTLQEVLMYASAYSQYTLGENMGFPVDKTTDTLSGLGSIVIPQDLTSNVAKLHEFLFGTVGYTPSSTVQTINGNIISKVEAARSAPQSDVEEYDEEEEEEVYEEEYYEDTDDDSGSSTGSSGSDSSSGGSGTDSGSGGSGSGSGEESGGGSGTGSDSGGSGSGSGGESGGSGSGESGGESSGGGSGESGGSGEGTDDGAGGETTA</sequence>
<dbReference type="InterPro" id="IPR004474">
    <property type="entry name" value="LytR_CpsA_psr"/>
</dbReference>
<comment type="caution">
    <text evidence="4">The sequence shown here is derived from an EMBL/GenBank/DDBJ whole genome shotgun (WGS) entry which is preliminary data.</text>
</comment>
<protein>
    <submittedName>
        <fullName evidence="4">LCP family protein</fullName>
    </submittedName>
</protein>
<feature type="compositionally biased region" description="Low complexity" evidence="2">
    <location>
        <begin position="399"/>
        <end position="411"/>
    </location>
</feature>
<feature type="region of interest" description="Disordered" evidence="2">
    <location>
        <begin position="366"/>
        <end position="489"/>
    </location>
</feature>
<evidence type="ECO:0000259" key="3">
    <source>
        <dbReference type="Pfam" id="PF03816"/>
    </source>
</evidence>